<organism evidence="6 7">
    <name type="scientific">Biomphalaria glabrata</name>
    <name type="common">Bloodfluke planorb</name>
    <name type="synonym">Freshwater snail</name>
    <dbReference type="NCBI Taxonomy" id="6526"/>
    <lineage>
        <taxon>Eukaryota</taxon>
        <taxon>Metazoa</taxon>
        <taxon>Spiralia</taxon>
        <taxon>Lophotrochozoa</taxon>
        <taxon>Mollusca</taxon>
        <taxon>Gastropoda</taxon>
        <taxon>Heterobranchia</taxon>
        <taxon>Euthyneura</taxon>
        <taxon>Panpulmonata</taxon>
        <taxon>Hygrophila</taxon>
        <taxon>Lymnaeoidea</taxon>
        <taxon>Planorbidae</taxon>
        <taxon>Biomphalaria</taxon>
    </lineage>
</organism>
<evidence type="ECO:0000256" key="3">
    <source>
        <dbReference type="SAM" id="Coils"/>
    </source>
</evidence>
<dbReference type="InterPro" id="IPR014716">
    <property type="entry name" value="Fibrinogen_a/b/g_C_1"/>
</dbReference>
<dbReference type="InterPro" id="IPR013783">
    <property type="entry name" value="Ig-like_fold"/>
</dbReference>
<dbReference type="SUPFAM" id="SSF56496">
    <property type="entry name" value="Fibrinogen C-terminal domain-like"/>
    <property type="match status" value="1"/>
</dbReference>
<dbReference type="InterPro" id="IPR036056">
    <property type="entry name" value="Fibrinogen-like_C"/>
</dbReference>
<protein>
    <submittedName>
        <fullName evidence="7">Angiopoietin-1-like</fullName>
    </submittedName>
</protein>
<evidence type="ECO:0000256" key="4">
    <source>
        <dbReference type="SAM" id="SignalP"/>
    </source>
</evidence>
<dbReference type="Pfam" id="PF00147">
    <property type="entry name" value="Fibrinogen_C"/>
    <property type="match status" value="1"/>
</dbReference>
<dbReference type="GO" id="GO:0005615">
    <property type="term" value="C:extracellular space"/>
    <property type="evidence" value="ECO:0007669"/>
    <property type="project" value="TreeGrafter"/>
</dbReference>
<dbReference type="Gene3D" id="2.60.40.10">
    <property type="entry name" value="Immunoglobulins"/>
    <property type="match status" value="1"/>
</dbReference>
<dbReference type="PANTHER" id="PTHR19143:SF458">
    <property type="entry name" value="FIBRINOGEN C-TERMINAL DOMAIN-CONTAINING PROTEIN-RELATED"/>
    <property type="match status" value="1"/>
</dbReference>
<dbReference type="SMART" id="SM00186">
    <property type="entry name" value="FBG"/>
    <property type="match status" value="1"/>
</dbReference>
<keyword evidence="3" id="KW-0175">Coiled coil</keyword>
<sequence length="705" mass="80713">MTLFQNLVLFVFICSHAGAELVIDAQPEVISLELTPQLVVNCSITDSHVPGLDTINSLSLSRYNETKKEFDVLLLLDTHTLSLQQLVQFRHAQISFGNLYVTLALRNPTQSDAKVYRCNVSGDSSLWKNITRVSKKEIKYETNLTVLLEEIRRLREDKDRDQFSCKKEELNGLNKIHSKLHFVGNSKVVKELFDPLTLTCSIQVLRNDRNETSTVQSIYILHEANGIIATISKDQPVVTTNQDVNLHAAKGKLHVDASKNSYLQVTWSNPKFSESGKYFCGVHANNAQGRNEHWNEMLTITVERLQFDDIVKVMYDIQRQVDEDKKRLQTFHENLTNNFIILNTNLQSIENVKRDVITNQESIKVIKEELLSNKQNIVNNKKDIQTTQESINVIKNELLRNQQNIVNNKKDIHTTQDSIRDIQGELLRNQQNIKNVREELKSKQDSMKSIQDELLSNLHNMNISSIWTVLSNVSTAVIDMKDDIDKGKTEIKQIKSSITKPHPRSCRDVNSTDDRLVVTLASGLKVMCDTKTDGGGWIILQRRINGSVDFYRGWKEYRDGFGDYNIGEFYLGNENIYMLTSTGQYDLRIDLKYKNNAFFAQYSSFKILSEKEKYKLNIGVYSGNAGDSFSIHNNAFFTTFDRDNDEYSGNCAVDYTGAWWYSSACHRCNLNGKWGSSGHGKGVNWYKLSTYDSSVSFTEMKIREI</sequence>
<keyword evidence="2" id="KW-0272">Extracellular matrix</keyword>
<evidence type="ECO:0000313" key="7">
    <source>
        <dbReference type="RefSeq" id="XP_055865011.1"/>
    </source>
</evidence>
<accession>A0A9W2YQR3</accession>
<feature type="chain" id="PRO_5040956704" evidence="4">
    <location>
        <begin position="20"/>
        <end position="705"/>
    </location>
</feature>
<dbReference type="OrthoDB" id="7735550at2759"/>
<dbReference type="RefSeq" id="XP_055865011.1">
    <property type="nucleotide sequence ID" value="XM_056009036.1"/>
</dbReference>
<feature type="domain" description="Fibrinogen C-terminal" evidence="5">
    <location>
        <begin position="497"/>
        <end position="705"/>
    </location>
</feature>
<proteinExistence type="predicted"/>
<gene>
    <name evidence="7" type="primary">LOC106057380</name>
</gene>
<dbReference type="PANTHER" id="PTHR19143">
    <property type="entry name" value="FIBRINOGEN/TENASCIN/ANGIOPOEITIN"/>
    <property type="match status" value="1"/>
</dbReference>
<dbReference type="Proteomes" id="UP001165740">
    <property type="component" value="Chromosome 13"/>
</dbReference>
<keyword evidence="6" id="KW-1185">Reference proteome</keyword>
<dbReference type="Gene3D" id="3.90.215.10">
    <property type="entry name" value="Gamma Fibrinogen, chain A, domain 1"/>
    <property type="match status" value="1"/>
</dbReference>
<feature type="signal peptide" evidence="4">
    <location>
        <begin position="1"/>
        <end position="19"/>
    </location>
</feature>
<evidence type="ECO:0000313" key="6">
    <source>
        <dbReference type="Proteomes" id="UP001165740"/>
    </source>
</evidence>
<keyword evidence="4" id="KW-0732">Signal</keyword>
<dbReference type="InterPro" id="IPR050373">
    <property type="entry name" value="Fibrinogen_C-term_domain"/>
</dbReference>
<dbReference type="CDD" id="cd00087">
    <property type="entry name" value="FReD"/>
    <property type="match status" value="1"/>
</dbReference>
<reference evidence="7" key="1">
    <citation type="submission" date="2025-08" db="UniProtKB">
        <authorList>
            <consortium name="RefSeq"/>
        </authorList>
    </citation>
    <scope>IDENTIFICATION</scope>
</reference>
<evidence type="ECO:0000256" key="2">
    <source>
        <dbReference type="ARBA" id="ARBA00022530"/>
    </source>
</evidence>
<dbReference type="GeneID" id="106057380"/>
<comment type="subcellular location">
    <subcellularLocation>
        <location evidence="1">Secreted</location>
        <location evidence="1">Extracellular space</location>
        <location evidence="1">Extracellular matrix</location>
    </subcellularLocation>
</comment>
<evidence type="ECO:0000256" key="1">
    <source>
        <dbReference type="ARBA" id="ARBA00004498"/>
    </source>
</evidence>
<dbReference type="InterPro" id="IPR002181">
    <property type="entry name" value="Fibrinogen_a/b/g_C_dom"/>
</dbReference>
<keyword evidence="2" id="KW-0964">Secreted</keyword>
<dbReference type="PROSITE" id="PS51406">
    <property type="entry name" value="FIBRINOGEN_C_2"/>
    <property type="match status" value="1"/>
</dbReference>
<name>A0A9W2YQR3_BIOGL</name>
<dbReference type="AlphaFoldDB" id="A0A9W2YQR3"/>
<evidence type="ECO:0000259" key="5">
    <source>
        <dbReference type="PROSITE" id="PS51406"/>
    </source>
</evidence>
<feature type="coiled-coil region" evidence="3">
    <location>
        <begin position="419"/>
        <end position="453"/>
    </location>
</feature>